<dbReference type="GO" id="GO:0005829">
    <property type="term" value="C:cytosol"/>
    <property type="evidence" value="ECO:0007669"/>
    <property type="project" value="TreeGrafter"/>
</dbReference>
<keyword evidence="6 11" id="KW-0808">Transferase</keyword>
<dbReference type="GO" id="GO:0046872">
    <property type="term" value="F:metal ion binding"/>
    <property type="evidence" value="ECO:0007669"/>
    <property type="project" value="UniProtKB-UniRule"/>
</dbReference>
<dbReference type="PANTHER" id="PTHR10192">
    <property type="entry name" value="MOLYBDOPTERIN BIOSYNTHESIS PROTEIN"/>
    <property type="match status" value="1"/>
</dbReference>
<protein>
    <recommendedName>
        <fullName evidence="11">Molybdopterin molybdenumtransferase</fullName>
        <ecNumber evidence="11">2.10.1.1</ecNumber>
    </recommendedName>
</protein>
<dbReference type="EC" id="2.10.1.1" evidence="11"/>
<dbReference type="Gene3D" id="3.90.105.10">
    <property type="entry name" value="Molybdopterin biosynthesis moea protein, domain 2"/>
    <property type="match status" value="1"/>
</dbReference>
<keyword evidence="14" id="KW-1185">Reference proteome</keyword>
<dbReference type="PANTHER" id="PTHR10192:SF5">
    <property type="entry name" value="GEPHYRIN"/>
    <property type="match status" value="1"/>
</dbReference>
<dbReference type="CDD" id="cd00887">
    <property type="entry name" value="MoeA"/>
    <property type="match status" value="1"/>
</dbReference>
<comment type="catalytic activity">
    <reaction evidence="10">
        <text>adenylyl-molybdopterin + molybdate = Mo-molybdopterin + AMP + H(+)</text>
        <dbReference type="Rhea" id="RHEA:35047"/>
        <dbReference type="ChEBI" id="CHEBI:15378"/>
        <dbReference type="ChEBI" id="CHEBI:36264"/>
        <dbReference type="ChEBI" id="CHEBI:62727"/>
        <dbReference type="ChEBI" id="CHEBI:71302"/>
        <dbReference type="ChEBI" id="CHEBI:456215"/>
        <dbReference type="EC" id="2.10.1.1"/>
    </reaction>
</comment>
<gene>
    <name evidence="13" type="primary">moeA_2</name>
    <name evidence="13" type="ORF">LMG29542_03284</name>
</gene>
<accession>A0A6J5DVU6</accession>
<dbReference type="SUPFAM" id="SSF63882">
    <property type="entry name" value="MoeA N-terminal region -like"/>
    <property type="match status" value="1"/>
</dbReference>
<evidence type="ECO:0000256" key="5">
    <source>
        <dbReference type="ARBA" id="ARBA00022505"/>
    </source>
</evidence>
<dbReference type="Pfam" id="PF03454">
    <property type="entry name" value="MoeA_C"/>
    <property type="match status" value="1"/>
</dbReference>
<dbReference type="SUPFAM" id="SSF53218">
    <property type="entry name" value="Molybdenum cofactor biosynthesis proteins"/>
    <property type="match status" value="1"/>
</dbReference>
<keyword evidence="7 11" id="KW-0479">Metal-binding</keyword>
<dbReference type="InterPro" id="IPR008284">
    <property type="entry name" value="MoCF_biosynth_CS"/>
</dbReference>
<comment type="similarity">
    <text evidence="4 11">Belongs to the MoeA family.</text>
</comment>
<evidence type="ECO:0000256" key="11">
    <source>
        <dbReference type="RuleBase" id="RU365090"/>
    </source>
</evidence>
<comment type="function">
    <text evidence="2 11">Catalyzes the insertion of molybdate into adenylated molybdopterin with the concomitant release of AMP.</text>
</comment>
<dbReference type="SMART" id="SM00852">
    <property type="entry name" value="MoCF_biosynth"/>
    <property type="match status" value="1"/>
</dbReference>
<organism evidence="13 14">
    <name type="scientific">Paraburkholderia humisilvae</name>
    <dbReference type="NCBI Taxonomy" id="627669"/>
    <lineage>
        <taxon>Bacteria</taxon>
        <taxon>Pseudomonadati</taxon>
        <taxon>Pseudomonadota</taxon>
        <taxon>Betaproteobacteria</taxon>
        <taxon>Burkholderiales</taxon>
        <taxon>Burkholderiaceae</taxon>
        <taxon>Paraburkholderia</taxon>
    </lineage>
</organism>
<dbReference type="InterPro" id="IPR001453">
    <property type="entry name" value="MoaB/Mog_dom"/>
</dbReference>
<dbReference type="Gene3D" id="3.40.980.10">
    <property type="entry name" value="MoaB/Mog-like domain"/>
    <property type="match status" value="1"/>
</dbReference>
<evidence type="ECO:0000256" key="4">
    <source>
        <dbReference type="ARBA" id="ARBA00010763"/>
    </source>
</evidence>
<keyword evidence="9 11" id="KW-0501">Molybdenum cofactor biosynthesis</keyword>
<dbReference type="Gene3D" id="2.170.190.11">
    <property type="entry name" value="Molybdopterin biosynthesis moea protein, domain 3"/>
    <property type="match status" value="1"/>
</dbReference>
<dbReference type="InterPro" id="IPR038987">
    <property type="entry name" value="MoeA-like"/>
</dbReference>
<feature type="domain" description="MoaB/Mog" evidence="12">
    <location>
        <begin position="175"/>
        <end position="335"/>
    </location>
</feature>
<evidence type="ECO:0000259" key="12">
    <source>
        <dbReference type="SMART" id="SM00852"/>
    </source>
</evidence>
<evidence type="ECO:0000313" key="13">
    <source>
        <dbReference type="EMBL" id="CAB3758299.1"/>
    </source>
</evidence>
<dbReference type="Gene3D" id="2.40.340.10">
    <property type="entry name" value="MoeA, C-terminal, domain IV"/>
    <property type="match status" value="1"/>
</dbReference>
<comment type="cofactor">
    <cofactor evidence="1 11">
        <name>Mg(2+)</name>
        <dbReference type="ChEBI" id="CHEBI:18420"/>
    </cofactor>
</comment>
<dbReference type="InterPro" id="IPR036688">
    <property type="entry name" value="MoeA_C_domain_IV_sf"/>
</dbReference>
<dbReference type="InterPro" id="IPR005111">
    <property type="entry name" value="MoeA_C_domain_IV"/>
</dbReference>
<evidence type="ECO:0000256" key="1">
    <source>
        <dbReference type="ARBA" id="ARBA00001946"/>
    </source>
</evidence>
<dbReference type="AlphaFoldDB" id="A0A6J5DVU6"/>
<comment type="pathway">
    <text evidence="3 11">Cofactor biosynthesis; molybdopterin biosynthesis.</text>
</comment>
<dbReference type="InterPro" id="IPR005110">
    <property type="entry name" value="MoeA_linker/N"/>
</dbReference>
<proteinExistence type="inferred from homology"/>
<evidence type="ECO:0000256" key="9">
    <source>
        <dbReference type="ARBA" id="ARBA00023150"/>
    </source>
</evidence>
<reference evidence="13 14" key="1">
    <citation type="submission" date="2020-04" db="EMBL/GenBank/DDBJ databases">
        <authorList>
            <person name="De Canck E."/>
        </authorList>
    </citation>
    <scope>NUCLEOTIDE SEQUENCE [LARGE SCALE GENOMIC DNA]</scope>
    <source>
        <strain evidence="13 14">LMG 29542</strain>
    </source>
</reference>
<keyword evidence="5 11" id="KW-0500">Molybdenum</keyword>
<dbReference type="PROSITE" id="PS01079">
    <property type="entry name" value="MOCF_BIOSYNTHESIS_2"/>
    <property type="match status" value="1"/>
</dbReference>
<keyword evidence="8 11" id="KW-0460">Magnesium</keyword>
<evidence type="ECO:0000256" key="2">
    <source>
        <dbReference type="ARBA" id="ARBA00002901"/>
    </source>
</evidence>
<dbReference type="UniPathway" id="UPA00344"/>
<dbReference type="SUPFAM" id="SSF63867">
    <property type="entry name" value="MoeA C-terminal domain-like"/>
    <property type="match status" value="1"/>
</dbReference>
<dbReference type="InterPro" id="IPR036425">
    <property type="entry name" value="MoaB/Mog-like_dom_sf"/>
</dbReference>
<evidence type="ECO:0000313" key="14">
    <source>
        <dbReference type="Proteomes" id="UP000494363"/>
    </source>
</evidence>
<dbReference type="InterPro" id="IPR036135">
    <property type="entry name" value="MoeA_linker/N_sf"/>
</dbReference>
<evidence type="ECO:0000256" key="6">
    <source>
        <dbReference type="ARBA" id="ARBA00022679"/>
    </source>
</evidence>
<dbReference type="FunFam" id="3.40.980.10:FF:000004">
    <property type="entry name" value="Molybdopterin molybdenumtransferase"/>
    <property type="match status" value="1"/>
</dbReference>
<dbReference type="Pfam" id="PF00994">
    <property type="entry name" value="MoCF_biosynth"/>
    <property type="match status" value="1"/>
</dbReference>
<dbReference type="GO" id="GO:0061599">
    <property type="term" value="F:molybdopterin molybdotransferase activity"/>
    <property type="evidence" value="ECO:0007669"/>
    <property type="project" value="UniProtKB-UniRule"/>
</dbReference>
<name>A0A6J5DVU6_9BURK</name>
<dbReference type="Proteomes" id="UP000494363">
    <property type="component" value="Unassembled WGS sequence"/>
</dbReference>
<dbReference type="EMBL" id="CADIKH010000014">
    <property type="protein sequence ID" value="CAB3758299.1"/>
    <property type="molecule type" value="Genomic_DNA"/>
</dbReference>
<evidence type="ECO:0000256" key="10">
    <source>
        <dbReference type="ARBA" id="ARBA00047317"/>
    </source>
</evidence>
<evidence type="ECO:0000256" key="7">
    <source>
        <dbReference type="ARBA" id="ARBA00022723"/>
    </source>
</evidence>
<dbReference type="GO" id="GO:0006777">
    <property type="term" value="P:Mo-molybdopterin cofactor biosynthetic process"/>
    <property type="evidence" value="ECO:0007669"/>
    <property type="project" value="UniProtKB-UniRule"/>
</dbReference>
<dbReference type="Pfam" id="PF03453">
    <property type="entry name" value="MoeA_N"/>
    <property type="match status" value="1"/>
</dbReference>
<evidence type="ECO:0000256" key="3">
    <source>
        <dbReference type="ARBA" id="ARBA00005046"/>
    </source>
</evidence>
<evidence type="ECO:0000256" key="8">
    <source>
        <dbReference type="ARBA" id="ARBA00022842"/>
    </source>
</evidence>
<sequence>MLSTADALATLLGAAVQIVGEATLPTLDALNRVLAADVISPLDVPPMHTSSMDGYAVRIADLAHGDRRLPVSQRVPAGHAPQPLAAGTAARVFTGATVPPGADAIVMQEQTEVAGNEVTLLHTPKAGEWITQQGADIRRGAVILPAGTRLTPQALGLAASVGCAELRVVRRVKVAVFFTGDELTMPGEPLKPGAIYNSNRFTLRGLLDKLGCDVTDYGIVPDKLDATRATLRDAARDHDLILTCGGVSVGEEDHVKPAVEAEGRLSMWQIAMKPGKPLAFGAVRRASAGAASTVSAAGAASDSAVPAETFFIGLPGNPVSSFATFVLFVRPFVLRLAGVRTVTPRALSLRADFTQQKADRRNEFLRARVNAAGGLDLFPNQSSAVLTSTVWGDGLIDNPPNHAISAGETVRFIPFSELLN</sequence>
<dbReference type="NCBIfam" id="NF045515">
    <property type="entry name" value="Glp_gephyrin"/>
    <property type="match status" value="1"/>
</dbReference>